<evidence type="ECO:0000313" key="1">
    <source>
        <dbReference type="EMBL" id="MBH8564567.1"/>
    </source>
</evidence>
<dbReference type="EMBL" id="JAECZC010000046">
    <property type="protein sequence ID" value="MBH8564567.1"/>
    <property type="molecule type" value="Genomic_DNA"/>
</dbReference>
<proteinExistence type="predicted"/>
<comment type="caution">
    <text evidence="1">The sequence shown here is derived from an EMBL/GenBank/DDBJ whole genome shotgun (WGS) entry which is preliminary data.</text>
</comment>
<organism evidence="1 2">
    <name type="scientific">Amazonocrinis nigriterrae CENA67</name>
    <dbReference type="NCBI Taxonomy" id="2794033"/>
    <lineage>
        <taxon>Bacteria</taxon>
        <taxon>Bacillati</taxon>
        <taxon>Cyanobacteriota</taxon>
        <taxon>Cyanophyceae</taxon>
        <taxon>Nostocales</taxon>
        <taxon>Nostocaceae</taxon>
        <taxon>Amazonocrinis</taxon>
        <taxon>Amazonocrinis nigriterrae</taxon>
    </lineage>
</organism>
<dbReference type="Proteomes" id="UP000632766">
    <property type="component" value="Unassembled WGS sequence"/>
</dbReference>
<keyword evidence="2" id="KW-1185">Reference proteome</keyword>
<accession>A0A8J7HRV0</accession>
<dbReference type="RefSeq" id="WP_198126399.1">
    <property type="nucleotide sequence ID" value="NZ_JAECZC010000046.1"/>
</dbReference>
<name>A0A8J7HRV0_9NOST</name>
<reference evidence="1 2" key="1">
    <citation type="journal article" date="2021" name="Int. J. Syst. Evol. Microbiol.">
        <title>Amazonocrinis nigriterrae gen. nov., sp. nov., Atlanticothrix silvestris gen. nov., sp. nov. and Dendronalium phyllosphericum gen. nov., sp. nov., nostocacean cyanobacteria from Brazilian environments.</title>
        <authorList>
            <person name="Alvarenga D.O."/>
            <person name="Andreote A.P.D."/>
            <person name="Branco L.H.Z."/>
            <person name="Delbaje E."/>
            <person name="Cruz R.B."/>
            <person name="Varani A.M."/>
            <person name="Fiore M.F."/>
        </authorList>
    </citation>
    <scope>NUCLEOTIDE SEQUENCE [LARGE SCALE GENOMIC DNA]</scope>
    <source>
        <strain evidence="1 2">CENA67</strain>
    </source>
</reference>
<gene>
    <name evidence="1" type="ORF">I8748_20665</name>
</gene>
<sequence length="65" mass="7656">MATWREVRANRSMRVGFWPGKFQKVYLVVTESFKQEHRSFSVSSMATEYESPRLNRDIDQQAATL</sequence>
<protein>
    <submittedName>
        <fullName evidence="1">Uncharacterized protein</fullName>
    </submittedName>
</protein>
<evidence type="ECO:0000313" key="2">
    <source>
        <dbReference type="Proteomes" id="UP000632766"/>
    </source>
</evidence>
<dbReference type="AlphaFoldDB" id="A0A8J7HRV0"/>